<dbReference type="GeneID" id="85441933"/>
<reference evidence="1" key="1">
    <citation type="submission" date="2021-06" db="EMBL/GenBank/DDBJ databases">
        <title>Comparative genomics, transcriptomics and evolutionary studies reveal genomic signatures of adaptation to plant cell wall in hemibiotrophic fungi.</title>
        <authorList>
            <consortium name="DOE Joint Genome Institute"/>
            <person name="Baroncelli R."/>
            <person name="Diaz J.F."/>
            <person name="Benocci T."/>
            <person name="Peng M."/>
            <person name="Battaglia E."/>
            <person name="Haridas S."/>
            <person name="Andreopoulos W."/>
            <person name="Labutti K."/>
            <person name="Pangilinan J."/>
            <person name="Floch G.L."/>
            <person name="Makela M.R."/>
            <person name="Henrissat B."/>
            <person name="Grigoriev I.V."/>
            <person name="Crouch J.A."/>
            <person name="De Vries R.P."/>
            <person name="Sukno S.A."/>
            <person name="Thon M.R."/>
        </authorList>
    </citation>
    <scope>NUCLEOTIDE SEQUENCE</scope>
    <source>
        <strain evidence="1">CBS 125086</strain>
    </source>
</reference>
<accession>A0AAD8Q1D6</accession>
<name>A0AAD8Q1D6_9PEZI</name>
<dbReference type="Proteomes" id="UP001230504">
    <property type="component" value="Unassembled WGS sequence"/>
</dbReference>
<evidence type="ECO:0000313" key="2">
    <source>
        <dbReference type="Proteomes" id="UP001230504"/>
    </source>
</evidence>
<sequence length="254" mass="26396">MHPYIFAFAAVMSGAKVQRRQDSCSSTITLATLSVTTVEPISIYILPGQLAPTGATNDDEPITIVYQTVYATFCPDCPQGLQPQTYTVTQTCTGNLASCRPVGNVLPQGFTTTQATCSNCPTPFSAVLTVPAVPTVPAVADPADVVVTETVLQTVSEPGLTTTRAVVRTYTTAPAVPSTAPSLSSISYNGRVQTFDVGNFADGATAPATVFVTEEKTATATATVTVKGAGRRVSSDRMLVFGMSALVLLLLSSS</sequence>
<gene>
    <name evidence="1" type="ORF">LY79DRAFT_552082</name>
</gene>
<comment type="caution">
    <text evidence="1">The sequence shown here is derived from an EMBL/GenBank/DDBJ whole genome shotgun (WGS) entry which is preliminary data.</text>
</comment>
<dbReference type="EMBL" id="JAHLJV010000025">
    <property type="protein sequence ID" value="KAK1593502.1"/>
    <property type="molecule type" value="Genomic_DNA"/>
</dbReference>
<dbReference type="AlphaFoldDB" id="A0AAD8Q1D6"/>
<evidence type="ECO:0000313" key="1">
    <source>
        <dbReference type="EMBL" id="KAK1593502.1"/>
    </source>
</evidence>
<protein>
    <submittedName>
        <fullName evidence="1">Uncharacterized protein</fullName>
    </submittedName>
</protein>
<organism evidence="1 2">
    <name type="scientific">Colletotrichum navitas</name>
    <dbReference type="NCBI Taxonomy" id="681940"/>
    <lineage>
        <taxon>Eukaryota</taxon>
        <taxon>Fungi</taxon>
        <taxon>Dikarya</taxon>
        <taxon>Ascomycota</taxon>
        <taxon>Pezizomycotina</taxon>
        <taxon>Sordariomycetes</taxon>
        <taxon>Hypocreomycetidae</taxon>
        <taxon>Glomerellales</taxon>
        <taxon>Glomerellaceae</taxon>
        <taxon>Colletotrichum</taxon>
        <taxon>Colletotrichum graminicola species complex</taxon>
    </lineage>
</organism>
<dbReference type="RefSeq" id="XP_060414794.1">
    <property type="nucleotide sequence ID" value="XM_060557693.1"/>
</dbReference>
<proteinExistence type="predicted"/>
<keyword evidence="2" id="KW-1185">Reference proteome</keyword>